<sequence>MAMQEGRPIAREGPAVQSWPKGEDKMIDSDPATDFGTDPTRAALLRAILPHVPFDGWSDRAFASAAQEVEVTLAEARAAAPRGALDLAVEWHRQGDRLMLEALHAADLSSMKMRDRIAFALKARMSALPEREALRRSASLFALPGHAALGARLLWETADAIWTALGDTSRDGNWYSKRATLSAVLASVVLYRLGDDSPDLHRTRAFIDRRIDGVMAFEKWKAGARDNPVLGPIARPLGWIMGQIRAPSRPSDLPGGWKPEE</sequence>
<name>A0A6J4PJX9_9RHOB</name>
<feature type="domain" description="COQ9 C-terminal" evidence="8">
    <location>
        <begin position="149"/>
        <end position="218"/>
    </location>
</feature>
<dbReference type="GO" id="GO:0006744">
    <property type="term" value="P:ubiquinone biosynthetic process"/>
    <property type="evidence" value="ECO:0007669"/>
    <property type="project" value="UniProtKB-KW"/>
</dbReference>
<comment type="pathway">
    <text evidence="1">Cofactor biosynthesis; ubiquinone biosynthesis.</text>
</comment>
<evidence type="ECO:0000256" key="5">
    <source>
        <dbReference type="ARBA" id="ARBA00023121"/>
    </source>
</evidence>
<evidence type="ECO:0000256" key="2">
    <source>
        <dbReference type="ARBA" id="ARBA00010766"/>
    </source>
</evidence>
<dbReference type="Pfam" id="PF08511">
    <property type="entry name" value="COQ9"/>
    <property type="match status" value="1"/>
</dbReference>
<evidence type="ECO:0000256" key="6">
    <source>
        <dbReference type="ARBA" id="ARBA00058104"/>
    </source>
</evidence>
<dbReference type="InterPro" id="IPR012762">
    <property type="entry name" value="Ubiq_biosynth_COQ9"/>
</dbReference>
<dbReference type="PANTHER" id="PTHR21427:SF19">
    <property type="entry name" value="UBIQUINONE BIOSYNTHESIS PROTEIN COQ9, MITOCHONDRIAL"/>
    <property type="match status" value="1"/>
</dbReference>
<evidence type="ECO:0000256" key="3">
    <source>
        <dbReference type="ARBA" id="ARBA00022688"/>
    </source>
</evidence>
<proteinExistence type="inferred from homology"/>
<evidence type="ECO:0000256" key="1">
    <source>
        <dbReference type="ARBA" id="ARBA00004749"/>
    </source>
</evidence>
<protein>
    <recommendedName>
        <fullName evidence="8">COQ9 C-terminal domain-containing protein</fullName>
    </recommendedName>
</protein>
<comment type="function">
    <text evidence="6">Membrane-associated protein that warps the membrane surface to access and bind aromatic isoprenes with high specificity, including ubiquinone (CoQ) isoprene intermediates and presents them directly to COQ7, therefore facilitating the COQ7-mediated hydroxylase step. Participates in the biosynthesis of coenzyme Q, also named ubiquinone, an essential lipid-soluble electron transporter for aerobic cellular respiration.</text>
</comment>
<dbReference type="InterPro" id="IPR013718">
    <property type="entry name" value="COQ9_C"/>
</dbReference>
<comment type="similarity">
    <text evidence="2">Belongs to the COQ9 family.</text>
</comment>
<feature type="region of interest" description="Disordered" evidence="7">
    <location>
        <begin position="1"/>
        <end position="24"/>
    </location>
</feature>
<evidence type="ECO:0000259" key="8">
    <source>
        <dbReference type="Pfam" id="PF08511"/>
    </source>
</evidence>
<gene>
    <name evidence="9" type="ORF">AVDCRST_MAG15-2023</name>
</gene>
<evidence type="ECO:0000256" key="7">
    <source>
        <dbReference type="SAM" id="MobiDB-lite"/>
    </source>
</evidence>
<keyword evidence="5" id="KW-0446">Lipid-binding</keyword>
<organism evidence="9">
    <name type="scientific">uncultured Rubellimicrobium sp</name>
    <dbReference type="NCBI Taxonomy" id="543078"/>
    <lineage>
        <taxon>Bacteria</taxon>
        <taxon>Pseudomonadati</taxon>
        <taxon>Pseudomonadota</taxon>
        <taxon>Alphaproteobacteria</taxon>
        <taxon>Rhodobacterales</taxon>
        <taxon>Roseobacteraceae</taxon>
        <taxon>Rubellimicrobium</taxon>
        <taxon>environmental samples</taxon>
    </lineage>
</organism>
<evidence type="ECO:0000256" key="4">
    <source>
        <dbReference type="ARBA" id="ARBA00022946"/>
    </source>
</evidence>
<accession>A0A6J4PJX9</accession>
<keyword evidence="3" id="KW-0831">Ubiquinone biosynthesis</keyword>
<dbReference type="EMBL" id="CADCUU010000285">
    <property type="protein sequence ID" value="CAA9417532.1"/>
    <property type="molecule type" value="Genomic_DNA"/>
</dbReference>
<evidence type="ECO:0000313" key="9">
    <source>
        <dbReference type="EMBL" id="CAA9417532.1"/>
    </source>
</evidence>
<dbReference type="NCBIfam" id="TIGR02396">
    <property type="entry name" value="diverge_rpsU"/>
    <property type="match status" value="1"/>
</dbReference>
<dbReference type="Gene3D" id="1.10.357.10">
    <property type="entry name" value="Tetracycline Repressor, domain 2"/>
    <property type="match status" value="1"/>
</dbReference>
<reference evidence="9" key="1">
    <citation type="submission" date="2020-02" db="EMBL/GenBank/DDBJ databases">
        <authorList>
            <person name="Meier V. D."/>
        </authorList>
    </citation>
    <scope>NUCLEOTIDE SEQUENCE</scope>
    <source>
        <strain evidence="9">AVDCRST_MAG15</strain>
    </source>
</reference>
<keyword evidence="4" id="KW-0809">Transit peptide</keyword>
<dbReference type="GO" id="GO:0008289">
    <property type="term" value="F:lipid binding"/>
    <property type="evidence" value="ECO:0007669"/>
    <property type="project" value="UniProtKB-KW"/>
</dbReference>
<dbReference type="PANTHER" id="PTHR21427">
    <property type="entry name" value="UBIQUINONE BIOSYNTHESIS PROTEIN COQ9, MITOCHONDRIAL"/>
    <property type="match status" value="1"/>
</dbReference>
<dbReference type="AlphaFoldDB" id="A0A6J4PJX9"/>